<dbReference type="RefSeq" id="XP_022465400.1">
    <property type="nucleotide sequence ID" value="XM_022608956.1"/>
</dbReference>
<protein>
    <recommendedName>
        <fullName evidence="1">Retrovirus-related Pol polyprotein from transposon TNT 1-94-like beta-barrel domain-containing protein</fullName>
    </recommendedName>
</protein>
<dbReference type="GeneID" id="34526878"/>
<proteinExistence type="predicted"/>
<dbReference type="InterPro" id="IPR054722">
    <property type="entry name" value="PolX-like_BBD"/>
</dbReference>
<organism evidence="2 3">
    <name type="scientific">Huiozyma naganishii (strain ATCC MYA-139 / BCRC 22969 / CBS 8797 / KCTC 17520 / NBRC 10181 / NCYC 3082 / Yp74L-3)</name>
    <name type="common">Yeast</name>
    <name type="synonym">Kazachstania naganishii</name>
    <dbReference type="NCBI Taxonomy" id="1071383"/>
    <lineage>
        <taxon>Eukaryota</taxon>
        <taxon>Fungi</taxon>
        <taxon>Dikarya</taxon>
        <taxon>Ascomycota</taxon>
        <taxon>Saccharomycotina</taxon>
        <taxon>Saccharomycetes</taxon>
        <taxon>Saccharomycetales</taxon>
        <taxon>Saccharomycetaceae</taxon>
        <taxon>Huiozyma</taxon>
    </lineage>
</organism>
<evidence type="ECO:0000313" key="2">
    <source>
        <dbReference type="EMBL" id="CCK71154.1"/>
    </source>
</evidence>
<dbReference type="OrthoDB" id="2015125at2759"/>
<dbReference type="HOGENOM" id="CLU_1267069_0_0_1"/>
<sequence>MLDKGVSDEPQSSALVVQKHVASEQNNKRVCSYCGNRHSFFTCRKFKKEYPEVEFKFGNFQKLYGARKGQDQVSDYSAFIAYIGKKGDDLNSSDTWFIDSGCSNHIANSRSFFNSLSKSHKGKVQEFGNSIVIKGRGNGVACKHRVDNVDFVPESPANLLSVSQMTRRSGKNVLFTPEGAYLTSSSPHQLDDVDIIGKLHNGLYRFIPEEKVALWAMD</sequence>
<reference evidence="3" key="2">
    <citation type="submission" date="2012-08" db="EMBL/GenBank/DDBJ databases">
        <title>Genome sequence of Kazachstania naganishii.</title>
        <authorList>
            <person name="Gordon J.L."/>
            <person name="Armisen D."/>
            <person name="Proux-Wera E."/>
            <person name="OhEigeartaigh S.S."/>
            <person name="Byrne K.P."/>
            <person name="Wolfe K.H."/>
        </authorList>
    </citation>
    <scope>NUCLEOTIDE SEQUENCE [LARGE SCALE GENOMIC DNA]</scope>
    <source>
        <strain evidence="3">ATCC MYA-139 / BCRC 22969 / CBS 8797 / CCRC 22969 / KCTC 17520 / NBRC 10181 / NCYC 3082</strain>
    </source>
</reference>
<gene>
    <name evidence="2" type="primary">KNAG0G00966</name>
    <name evidence="2" type="ordered locus">KNAG_0G00966</name>
</gene>
<name>J7S7S6_HUIN7</name>
<reference evidence="2 3" key="1">
    <citation type="journal article" date="2011" name="Proc. Natl. Acad. Sci. U.S.A.">
        <title>Evolutionary erosion of yeast sex chromosomes by mating-type switching accidents.</title>
        <authorList>
            <person name="Gordon J.L."/>
            <person name="Armisen D."/>
            <person name="Proux-Wera E."/>
            <person name="Oheigeartaigh S.S."/>
            <person name="Byrne K.P."/>
            <person name="Wolfe K.H."/>
        </authorList>
    </citation>
    <scope>NUCLEOTIDE SEQUENCE [LARGE SCALE GENOMIC DNA]</scope>
    <source>
        <strain evidence="3">ATCC MYA-139 / BCRC 22969 / CBS 8797 / CCRC 22969 / KCTC 17520 / NBRC 10181 / NCYC 3082</strain>
    </source>
</reference>
<feature type="domain" description="Retrovirus-related Pol polyprotein from transposon TNT 1-94-like beta-barrel" evidence="1">
    <location>
        <begin position="96"/>
        <end position="168"/>
    </location>
</feature>
<dbReference type="STRING" id="1071383.J7S7S6"/>
<accession>J7S7S6</accession>
<dbReference type="KEGG" id="kng:KNAG_0G00966"/>
<keyword evidence="3" id="KW-1185">Reference proteome</keyword>
<dbReference type="Pfam" id="PF22936">
    <property type="entry name" value="Pol_BBD"/>
    <property type="match status" value="1"/>
</dbReference>
<dbReference type="AlphaFoldDB" id="J7S7S6"/>
<dbReference type="Proteomes" id="UP000006310">
    <property type="component" value="Chromosome 7"/>
</dbReference>
<evidence type="ECO:0000259" key="1">
    <source>
        <dbReference type="Pfam" id="PF22936"/>
    </source>
</evidence>
<evidence type="ECO:0000313" key="3">
    <source>
        <dbReference type="Proteomes" id="UP000006310"/>
    </source>
</evidence>
<dbReference type="EMBL" id="HE978320">
    <property type="protein sequence ID" value="CCK71154.1"/>
    <property type="molecule type" value="Genomic_DNA"/>
</dbReference>